<dbReference type="Gene3D" id="2.30.30.140">
    <property type="match status" value="1"/>
</dbReference>
<evidence type="ECO:0000256" key="2">
    <source>
        <dbReference type="ARBA" id="ARBA00008035"/>
    </source>
</evidence>
<feature type="compositionally biased region" description="Polar residues" evidence="7">
    <location>
        <begin position="1108"/>
        <end position="1121"/>
    </location>
</feature>
<feature type="compositionally biased region" description="Basic and acidic residues" evidence="7">
    <location>
        <begin position="1152"/>
        <end position="1163"/>
    </location>
</feature>
<dbReference type="Proteomes" id="UP001642360">
    <property type="component" value="Unassembled WGS sequence"/>
</dbReference>
<dbReference type="PANTHER" id="PTHR14898">
    <property type="entry name" value="ENHANCER OF POLYCOMB"/>
    <property type="match status" value="1"/>
</dbReference>
<evidence type="ECO:0000256" key="3">
    <source>
        <dbReference type="ARBA" id="ARBA00023015"/>
    </source>
</evidence>
<comment type="caution">
    <text evidence="9">The sequence shown here is derived from an EMBL/GenBank/DDBJ whole genome shotgun (WGS) entry which is preliminary data.</text>
</comment>
<dbReference type="SMART" id="SM00333">
    <property type="entry name" value="TUDOR"/>
    <property type="match status" value="1"/>
</dbReference>
<evidence type="ECO:0000256" key="6">
    <source>
        <dbReference type="RuleBase" id="RU361124"/>
    </source>
</evidence>
<evidence type="ECO:0000256" key="1">
    <source>
        <dbReference type="ARBA" id="ARBA00004123"/>
    </source>
</evidence>
<keyword evidence="3 6" id="KW-0805">Transcription regulation</keyword>
<evidence type="ECO:0000256" key="4">
    <source>
        <dbReference type="ARBA" id="ARBA00023163"/>
    </source>
</evidence>
<dbReference type="InterPro" id="IPR002999">
    <property type="entry name" value="Tudor"/>
</dbReference>
<feature type="compositionally biased region" description="Basic residues" evidence="7">
    <location>
        <begin position="242"/>
        <end position="252"/>
    </location>
</feature>
<reference evidence="9 10" key="1">
    <citation type="submission" date="2024-02" db="EMBL/GenBank/DDBJ databases">
        <authorList>
            <person name="Vignale AGUSTIN F."/>
            <person name="Sosa J E."/>
            <person name="Modenutti C."/>
        </authorList>
    </citation>
    <scope>NUCLEOTIDE SEQUENCE [LARGE SCALE GENOMIC DNA]</scope>
</reference>
<feature type="region of interest" description="Disordered" evidence="7">
    <location>
        <begin position="134"/>
        <end position="161"/>
    </location>
</feature>
<keyword evidence="5 6" id="KW-0539">Nucleus</keyword>
<dbReference type="InterPro" id="IPR024943">
    <property type="entry name" value="Enhancer_polycomb"/>
</dbReference>
<evidence type="ECO:0000313" key="10">
    <source>
        <dbReference type="Proteomes" id="UP001642360"/>
    </source>
</evidence>
<protein>
    <recommendedName>
        <fullName evidence="6">Enhancer of polycomb-like protein</fullName>
    </recommendedName>
</protein>
<gene>
    <name evidence="9" type="ORF">ILEXP_LOCUS3553</name>
</gene>
<dbReference type="CDD" id="cd20404">
    <property type="entry name" value="Tudor_Agenet_AtEML-like"/>
    <property type="match status" value="1"/>
</dbReference>
<accession>A0ABC8QVB1</accession>
<feature type="domain" description="Tudor" evidence="8">
    <location>
        <begin position="383"/>
        <end position="441"/>
    </location>
</feature>
<comment type="similarity">
    <text evidence="2 6">Belongs to the enhancer of polycomb family.</text>
</comment>
<dbReference type="InterPro" id="IPR019542">
    <property type="entry name" value="Enhancer_polycomb-like_N"/>
</dbReference>
<feature type="compositionally biased region" description="Polar residues" evidence="7">
    <location>
        <begin position="1074"/>
        <end position="1086"/>
    </location>
</feature>
<dbReference type="GO" id="GO:0005634">
    <property type="term" value="C:nucleus"/>
    <property type="evidence" value="ECO:0007669"/>
    <property type="project" value="UniProtKB-SubCell"/>
</dbReference>
<feature type="region of interest" description="Disordered" evidence="7">
    <location>
        <begin position="493"/>
        <end position="512"/>
    </location>
</feature>
<keyword evidence="4 6" id="KW-0804">Transcription</keyword>
<feature type="compositionally biased region" description="Polar residues" evidence="7">
    <location>
        <begin position="141"/>
        <end position="152"/>
    </location>
</feature>
<evidence type="ECO:0000256" key="7">
    <source>
        <dbReference type="SAM" id="MobiDB-lite"/>
    </source>
</evidence>
<feature type="region of interest" description="Disordered" evidence="7">
    <location>
        <begin position="1580"/>
        <end position="1600"/>
    </location>
</feature>
<dbReference type="GO" id="GO:0035267">
    <property type="term" value="C:NuA4 histone acetyltransferase complex"/>
    <property type="evidence" value="ECO:0007669"/>
    <property type="project" value="UniProtKB-ARBA"/>
</dbReference>
<evidence type="ECO:0000313" key="9">
    <source>
        <dbReference type="EMBL" id="CAK9136568.1"/>
    </source>
</evidence>
<evidence type="ECO:0000256" key="5">
    <source>
        <dbReference type="ARBA" id="ARBA00023242"/>
    </source>
</evidence>
<feature type="region of interest" description="Disordered" evidence="7">
    <location>
        <begin position="195"/>
        <end position="259"/>
    </location>
</feature>
<proteinExistence type="inferred from homology"/>
<feature type="region of interest" description="Disordered" evidence="7">
    <location>
        <begin position="1063"/>
        <end position="1087"/>
    </location>
</feature>
<dbReference type="EMBL" id="CAUOFW020000763">
    <property type="protein sequence ID" value="CAK9136568.1"/>
    <property type="molecule type" value="Genomic_DNA"/>
</dbReference>
<name>A0ABC8QVB1_9AQUA</name>
<feature type="compositionally biased region" description="Polar residues" evidence="7">
    <location>
        <begin position="493"/>
        <end position="511"/>
    </location>
</feature>
<feature type="region of interest" description="Disordered" evidence="7">
    <location>
        <begin position="1"/>
        <end position="76"/>
    </location>
</feature>
<evidence type="ECO:0000259" key="8">
    <source>
        <dbReference type="SMART" id="SM00333"/>
    </source>
</evidence>
<sequence>MENSVGKSDGAETSKKTRSVDLQSLYKSRVLKEGHNKRKNSAQNNDEVKKKKRNSRKEVALTSIQQAGKKSKKSLGEVYVDGVSSGSGDVDRALLGLSDKLSTSNGSNGISIGLDGNGNLIRIPKRPRGFVGRKKVESNRVSKPSGLYSSGDHTAKLNGESENIVGNQVLKTPGSSASKARSGDEIVKLHSDSGGEIVSSKVSQKSGVDDVKGSRTARVRSARHAKEEAGHLVVDNDDAPPRRRQSKHRKKNGLASGNGTVVKQVEPPLVNPVSNRDGFQDDDDEENLEANAARMLSSRFDPSCTGFSLKTRSSASHYANGSSSLIHSGQRFGQGANFLAGSELASADSAASRVLRPRKHHNEKGLSRKRRHFYEILSTDLDVYWVLNRRIKVFWPLDESWYYGLVKDYDPERKLHHIKYDDRDEEWIDLQHERYKLLLLPSEVPGKVEPRKSAMGDKGKAELTSDDESYVGSYMDSEPIISWLARSSRRVKSSPSGTLKKQKTSHPSTYSVPPLSDKIDDACLDMGLFGIDMSAVNCNSAFPDRSINGISGETYVLESTTSSKDSELPVVYFRRRYRKKDSGWISTSVNGNASRSVPGSVFSLAPVVDTSRTSKESNVSLGWFKPYEHFWSIDDDGLLKLSMPLVESREFRLELCLSVPPVLNVIFGLEDFWWLHAVLLLQFGTVVSLWPKVHLEMLFLDNNFGLRFFLFEGCLKNAVAFVFLVLQVFHQPHEQGKYVNLQFPVSSIRFKLSCLQDFRKKHVFAFCSFSNVKCSKWLHLDRKLQQHCLLVHQLPLSECTYDNIRALNGVCNQLDINSVGGEPSAFQDILSMARLLCVVRHFNMILLPVGLNVASCTVKQGLQKNSALGIMAVGVSKESCNTNMNCSSSNYDLKRGKLPPFALSFTASPTFFLGLHLKLLRSIACMSLQDHEPAYSLQSESTCLPIADDSTPVEDCSENAPVITPESNLKPSSGEVACSGWLSSARPQLGTYVEPHLKTDTVLASNDGDSLQLSENLQNSKPMNVAGTYSCSNDSGENAIDVIVQSQDGGCNDLVSQHIAISEQPIVPKDHNSPGMSNDKSYSGLNGLSVEIPSFDQVQRPVDESTHRAQQASELDWNTSDGFDRSPNPTGPRSLSHRNRNSSSSSSFGDLSHVRPDGKRDFIRNGFGNGPKKPRTQVHYMMPFGGFDFSSKHMIHNRKGLPYKRIRRAKEKKTSDGSKVSRRNLEFLACDANVLVTLGDRGWRECGGRVMLELADQSEWKLAVKLSGTTKYSYKVHHVLQPGSTNRYTHAMMWKGGKDWVLEFPDRSQWMLFKEMHEECYNRNIRAASVKNIPIPGVRLIEESDDDATEVPFVHSSSKYFRQVETDVEMAMDVSRILYDLDSDDEQWIFNNSKSSHSGENESEYISEELLEKTMDMFEKFSYAQQRDHFTADEIEELMVGFGPKEVIKVIYEHWRLKRQNKGMPLIRQLQPPLWERYQEQVKEWEDTMTTANFASSSGCQEKAQPIEKPPMFAFCLKPRGLEVPNKGSKPRSQRKFPVSWHSHTALGDQDGLYAFGRRSNGFAFGEEVIFQGNSHESSEASPLLQASSRAFSPRDAGGTGSFSLRNDGFELNHQPRLHRNNSKKFGTSLSSSSRQMVSSLNQKTIGKRNGVQRWNMYLPEWPSQKHYKSEGSHWHGIEQLDGPDLDEFKLRDASSAAQHALNMAKLKRESAQRALYRADLAIHKAVAALMTAEAIKASFGDSNGDG</sequence>
<feature type="region of interest" description="Disordered" evidence="7">
    <location>
        <begin position="1099"/>
        <end position="1177"/>
    </location>
</feature>
<dbReference type="Pfam" id="PF10513">
    <property type="entry name" value="EPL1"/>
    <property type="match status" value="1"/>
</dbReference>
<feature type="compositionally biased region" description="Basic and acidic residues" evidence="7">
    <location>
        <begin position="9"/>
        <end position="19"/>
    </location>
</feature>
<organism evidence="9 10">
    <name type="scientific">Ilex paraguariensis</name>
    <name type="common">yerba mate</name>
    <dbReference type="NCBI Taxonomy" id="185542"/>
    <lineage>
        <taxon>Eukaryota</taxon>
        <taxon>Viridiplantae</taxon>
        <taxon>Streptophyta</taxon>
        <taxon>Embryophyta</taxon>
        <taxon>Tracheophyta</taxon>
        <taxon>Spermatophyta</taxon>
        <taxon>Magnoliopsida</taxon>
        <taxon>eudicotyledons</taxon>
        <taxon>Gunneridae</taxon>
        <taxon>Pentapetalae</taxon>
        <taxon>asterids</taxon>
        <taxon>campanulids</taxon>
        <taxon>Aquifoliales</taxon>
        <taxon>Aquifoliaceae</taxon>
        <taxon>Ilex</taxon>
    </lineage>
</organism>
<comment type="subcellular location">
    <subcellularLocation>
        <location evidence="1 6">Nucleus</location>
    </subcellularLocation>
</comment>
<keyword evidence="10" id="KW-1185">Reference proteome</keyword>